<comment type="subcellular location">
    <subcellularLocation>
        <location evidence="1">Membrane</location>
        <topology evidence="1">Multi-pass membrane protein</topology>
    </subcellularLocation>
</comment>
<name>F0SG64_RUBBR</name>
<dbReference type="Gene3D" id="1.10.357.140">
    <property type="entry name" value="UbiA prenyltransferase"/>
    <property type="match status" value="1"/>
</dbReference>
<keyword evidence="4 6" id="KW-1133">Transmembrane helix</keyword>
<dbReference type="OrthoDB" id="2908954at2"/>
<dbReference type="PANTHER" id="PTHR42723">
    <property type="entry name" value="CHLOROPHYLL SYNTHASE"/>
    <property type="match status" value="1"/>
</dbReference>
<evidence type="ECO:0000256" key="4">
    <source>
        <dbReference type="ARBA" id="ARBA00022989"/>
    </source>
</evidence>
<feature type="transmembrane region" description="Helical" evidence="6">
    <location>
        <begin position="251"/>
        <end position="269"/>
    </location>
</feature>
<feature type="transmembrane region" description="Helical" evidence="6">
    <location>
        <begin position="156"/>
        <end position="176"/>
    </location>
</feature>
<evidence type="ECO:0000256" key="3">
    <source>
        <dbReference type="ARBA" id="ARBA00022692"/>
    </source>
</evidence>
<reference evidence="8" key="1">
    <citation type="submission" date="2011-02" db="EMBL/GenBank/DDBJ databases">
        <title>The complete genome of Planctomyces brasiliensis DSM 5305.</title>
        <authorList>
            <person name="Lucas S."/>
            <person name="Copeland A."/>
            <person name="Lapidus A."/>
            <person name="Bruce D."/>
            <person name="Goodwin L."/>
            <person name="Pitluck S."/>
            <person name="Kyrpides N."/>
            <person name="Mavromatis K."/>
            <person name="Pagani I."/>
            <person name="Ivanova N."/>
            <person name="Ovchinnikova G."/>
            <person name="Lu M."/>
            <person name="Detter J.C."/>
            <person name="Han C."/>
            <person name="Land M."/>
            <person name="Hauser L."/>
            <person name="Markowitz V."/>
            <person name="Cheng J.-F."/>
            <person name="Hugenholtz P."/>
            <person name="Woyke T."/>
            <person name="Wu D."/>
            <person name="Tindall B."/>
            <person name="Pomrenke H.G."/>
            <person name="Brambilla E."/>
            <person name="Klenk H.-P."/>
            <person name="Eisen J.A."/>
        </authorList>
    </citation>
    <scope>NUCLEOTIDE SEQUENCE [LARGE SCALE GENOMIC DNA]</scope>
    <source>
        <strain evidence="8">ATCC 49424 / DSM 5305 / JCM 21570 / NBRC 103401 / IFAM 1448</strain>
    </source>
</reference>
<evidence type="ECO:0000313" key="8">
    <source>
        <dbReference type="Proteomes" id="UP000006860"/>
    </source>
</evidence>
<proteinExistence type="predicted"/>
<dbReference type="InterPro" id="IPR050475">
    <property type="entry name" value="Prenyltransferase_related"/>
</dbReference>
<feature type="transmembrane region" description="Helical" evidence="6">
    <location>
        <begin position="188"/>
        <end position="207"/>
    </location>
</feature>
<keyword evidence="8" id="KW-1185">Reference proteome</keyword>
<protein>
    <submittedName>
        <fullName evidence="7">UbiA prenyltransferase</fullName>
    </submittedName>
</protein>
<sequence>MPYLRLLRLPALFTTFPDVLAGYAIVRQGAIEPLELVLLLIASGCLYLSGMVFNDVFDVVQDTEERPNRPIPAGEISRGRAAKLGGMLMLTGVAVGTLVNILSGIVAVALAVSILLYDAGGKRTIFGPLLMGFCRAWNLLLGASVCLFSAEGGVSQVPLLMAVLIGLYVTGITLFARSEARQSSQLPLRIGVVFIFLALIGWGMAASSFSPGPAMRFVVLMLFLIAFQLARRVMPALRTGEPKYVQNGVRVMLLTIPMLEAIAIVAHGGEQAVPLAIAAALMMIPGQILSRFIPMT</sequence>
<dbReference type="AlphaFoldDB" id="F0SG64"/>
<dbReference type="Proteomes" id="UP000006860">
    <property type="component" value="Chromosome"/>
</dbReference>
<dbReference type="HOGENOM" id="CLU_060108_2_0_0"/>
<dbReference type="EMBL" id="CP002546">
    <property type="protein sequence ID" value="ADY59406.1"/>
    <property type="molecule type" value="Genomic_DNA"/>
</dbReference>
<evidence type="ECO:0000256" key="1">
    <source>
        <dbReference type="ARBA" id="ARBA00004141"/>
    </source>
</evidence>
<feature type="transmembrane region" description="Helical" evidence="6">
    <location>
        <begin position="93"/>
        <end position="117"/>
    </location>
</feature>
<dbReference type="PANTHER" id="PTHR42723:SF1">
    <property type="entry name" value="CHLOROPHYLL SYNTHASE, CHLOROPLASTIC"/>
    <property type="match status" value="1"/>
</dbReference>
<evidence type="ECO:0000256" key="6">
    <source>
        <dbReference type="SAM" id="Phobius"/>
    </source>
</evidence>
<feature type="transmembrane region" description="Helical" evidence="6">
    <location>
        <begin position="275"/>
        <end position="293"/>
    </location>
</feature>
<keyword evidence="5 6" id="KW-0472">Membrane</keyword>
<evidence type="ECO:0000256" key="5">
    <source>
        <dbReference type="ARBA" id="ARBA00023136"/>
    </source>
</evidence>
<dbReference type="GO" id="GO:0016020">
    <property type="term" value="C:membrane"/>
    <property type="evidence" value="ECO:0007669"/>
    <property type="project" value="UniProtKB-SubCell"/>
</dbReference>
<gene>
    <name evidence="7" type="ordered locus">Plabr_1796</name>
</gene>
<evidence type="ECO:0000313" key="7">
    <source>
        <dbReference type="EMBL" id="ADY59406.1"/>
    </source>
</evidence>
<dbReference type="CDD" id="cd13964">
    <property type="entry name" value="PT_UbiA_1"/>
    <property type="match status" value="1"/>
</dbReference>
<dbReference type="RefSeq" id="WP_013628133.1">
    <property type="nucleotide sequence ID" value="NC_015174.1"/>
</dbReference>
<dbReference type="eggNOG" id="COG0382">
    <property type="taxonomic scope" value="Bacteria"/>
</dbReference>
<dbReference type="Pfam" id="PF01040">
    <property type="entry name" value="UbiA"/>
    <property type="match status" value="1"/>
</dbReference>
<keyword evidence="2" id="KW-1003">Cell membrane</keyword>
<dbReference type="STRING" id="756272.Plabr_1796"/>
<dbReference type="InterPro" id="IPR044878">
    <property type="entry name" value="UbiA_sf"/>
</dbReference>
<evidence type="ECO:0000256" key="2">
    <source>
        <dbReference type="ARBA" id="ARBA00022475"/>
    </source>
</evidence>
<dbReference type="KEGG" id="pbs:Plabr_1796"/>
<dbReference type="GO" id="GO:0016765">
    <property type="term" value="F:transferase activity, transferring alkyl or aryl (other than methyl) groups"/>
    <property type="evidence" value="ECO:0007669"/>
    <property type="project" value="InterPro"/>
</dbReference>
<keyword evidence="3 6" id="KW-0812">Transmembrane</keyword>
<feature type="transmembrane region" description="Helical" evidence="6">
    <location>
        <begin position="213"/>
        <end position="230"/>
    </location>
</feature>
<dbReference type="InterPro" id="IPR000537">
    <property type="entry name" value="UbiA_prenyltransferase"/>
</dbReference>
<feature type="transmembrane region" description="Helical" evidence="6">
    <location>
        <begin position="129"/>
        <end position="150"/>
    </location>
</feature>
<organism evidence="7 8">
    <name type="scientific">Rubinisphaera brasiliensis (strain ATCC 49424 / DSM 5305 / JCM 21570 / IAM 15109 / NBRC 103401 / IFAM 1448)</name>
    <name type="common">Planctomyces brasiliensis</name>
    <dbReference type="NCBI Taxonomy" id="756272"/>
    <lineage>
        <taxon>Bacteria</taxon>
        <taxon>Pseudomonadati</taxon>
        <taxon>Planctomycetota</taxon>
        <taxon>Planctomycetia</taxon>
        <taxon>Planctomycetales</taxon>
        <taxon>Planctomycetaceae</taxon>
        <taxon>Rubinisphaera</taxon>
    </lineage>
</organism>
<accession>F0SG64</accession>